<evidence type="ECO:0000313" key="2">
    <source>
        <dbReference type="EMBL" id="ADN35231.1"/>
    </source>
</evidence>
<dbReference type="RefSeq" id="WP_013328409.1">
    <property type="nucleotide sequence ID" value="NC_014507.1"/>
</dbReference>
<dbReference type="Proteomes" id="UP000006565">
    <property type="component" value="Chromosome"/>
</dbReference>
<feature type="transmembrane region" description="Helical" evidence="1">
    <location>
        <begin position="12"/>
        <end position="31"/>
    </location>
</feature>
<feature type="transmembrane region" description="Helical" evidence="1">
    <location>
        <begin position="94"/>
        <end position="117"/>
    </location>
</feature>
<dbReference type="OrthoDB" id="382175at2157"/>
<dbReference type="AlphaFoldDB" id="E1RH07"/>
<proteinExistence type="predicted"/>
<dbReference type="KEGG" id="mpi:Mpet_0457"/>
<protein>
    <submittedName>
        <fullName evidence="2">Uncharacterized protein</fullName>
    </submittedName>
</protein>
<evidence type="ECO:0000256" key="1">
    <source>
        <dbReference type="SAM" id="Phobius"/>
    </source>
</evidence>
<keyword evidence="3" id="KW-1185">Reference proteome</keyword>
<keyword evidence="1" id="KW-1133">Transmembrane helix</keyword>
<dbReference type="STRING" id="679926.Mpet_0457"/>
<feature type="transmembrane region" description="Helical" evidence="1">
    <location>
        <begin position="37"/>
        <end position="57"/>
    </location>
</feature>
<feature type="transmembrane region" description="Helical" evidence="1">
    <location>
        <begin position="124"/>
        <end position="144"/>
    </location>
</feature>
<name>E1RH07_METP4</name>
<reference evidence="2 3" key="1">
    <citation type="journal article" date="2010" name="Stand. Genomic Sci.">
        <title>Complete genome sequence of Methanoplanus petrolearius type strain (SEBR 4847).</title>
        <authorList>
            <person name="Brambilla E."/>
            <person name="Djao O.D."/>
            <person name="Daligault H."/>
            <person name="Lapidus A."/>
            <person name="Lucas S."/>
            <person name="Hammon N."/>
            <person name="Nolan M."/>
            <person name="Tice H."/>
            <person name="Cheng J.F."/>
            <person name="Han C."/>
            <person name="Tapia R."/>
            <person name="Goodwin L."/>
            <person name="Pitluck S."/>
            <person name="Liolios K."/>
            <person name="Ivanova N."/>
            <person name="Mavromatis K."/>
            <person name="Mikhailova N."/>
            <person name="Pati A."/>
            <person name="Chen A."/>
            <person name="Palaniappan K."/>
            <person name="Land M."/>
            <person name="Hauser L."/>
            <person name="Chang Y.J."/>
            <person name="Jeffries C.D."/>
            <person name="Rohde M."/>
            <person name="Spring S."/>
            <person name="Sikorski J."/>
            <person name="Goker M."/>
            <person name="Woyke T."/>
            <person name="Bristow J."/>
            <person name="Eisen J.A."/>
            <person name="Markowitz V."/>
            <person name="Hugenholtz P."/>
            <person name="Kyrpides N.C."/>
            <person name="Klenk H.P."/>
        </authorList>
    </citation>
    <scope>NUCLEOTIDE SEQUENCE [LARGE SCALE GENOMIC DNA]</scope>
    <source>
        <strain evidence="3">DSM 11571 / OCM 486 / SEBR 4847</strain>
    </source>
</reference>
<evidence type="ECO:0000313" key="3">
    <source>
        <dbReference type="Proteomes" id="UP000006565"/>
    </source>
</evidence>
<accession>E1RH07</accession>
<feature type="transmembrane region" description="Helical" evidence="1">
    <location>
        <begin position="69"/>
        <end position="88"/>
    </location>
</feature>
<dbReference type="HOGENOM" id="CLU_1782517_0_0_2"/>
<keyword evidence="1" id="KW-0472">Membrane</keyword>
<sequence length="145" mass="16328" precursor="true">MRCQKFFDKKNTLFLSYLSFFAVFSFAYYFLSSKNSFYSGIIGIILIILYPVGAFFYGYKTGDRFRSPLAGIVSYTFLILFISLLVNFQNPLSSGYLLLFAGYHLALLICLGIIGFLASGREKLHLIAAGILSVIWFLIFISGIS</sequence>
<dbReference type="EMBL" id="CP002117">
    <property type="protein sequence ID" value="ADN35231.1"/>
    <property type="molecule type" value="Genomic_DNA"/>
</dbReference>
<keyword evidence="1" id="KW-0812">Transmembrane</keyword>
<organism evidence="2 3">
    <name type="scientific">Methanolacinia petrolearia (strain DSM 11571 / OCM 486 / SEBR 4847)</name>
    <name type="common">Methanoplanus petrolearius</name>
    <dbReference type="NCBI Taxonomy" id="679926"/>
    <lineage>
        <taxon>Archaea</taxon>
        <taxon>Methanobacteriati</taxon>
        <taxon>Methanobacteriota</taxon>
        <taxon>Stenosarchaea group</taxon>
        <taxon>Methanomicrobia</taxon>
        <taxon>Methanomicrobiales</taxon>
        <taxon>Methanomicrobiaceae</taxon>
        <taxon>Methanolacinia</taxon>
    </lineage>
</organism>
<gene>
    <name evidence="2" type="ordered locus">Mpet_0457</name>
</gene>
<dbReference type="GeneID" id="41351128"/>